<dbReference type="PANTHER" id="PTHR43047">
    <property type="entry name" value="TWO-COMPONENT HISTIDINE PROTEIN KINASE"/>
    <property type="match status" value="1"/>
</dbReference>
<dbReference type="Gene3D" id="1.10.287.130">
    <property type="match status" value="1"/>
</dbReference>
<evidence type="ECO:0000256" key="7">
    <source>
        <dbReference type="ARBA" id="ARBA00023136"/>
    </source>
</evidence>
<dbReference type="PROSITE" id="PS50109">
    <property type="entry name" value="HIS_KIN"/>
    <property type="match status" value="1"/>
</dbReference>
<dbReference type="Pfam" id="PF01590">
    <property type="entry name" value="GAF"/>
    <property type="match status" value="1"/>
</dbReference>
<dbReference type="PROSITE" id="PS50112">
    <property type="entry name" value="PAS"/>
    <property type="match status" value="2"/>
</dbReference>
<dbReference type="Gene3D" id="3.30.450.20">
    <property type="entry name" value="PAS domain"/>
    <property type="match status" value="3"/>
</dbReference>
<protein>
    <recommendedName>
        <fullName evidence="2">histidine kinase</fullName>
        <ecNumber evidence="2">2.7.13.3</ecNumber>
    </recommendedName>
</protein>
<dbReference type="PROSITE" id="PS50113">
    <property type="entry name" value="PAC"/>
    <property type="match status" value="3"/>
</dbReference>
<dbReference type="SUPFAM" id="SSF55785">
    <property type="entry name" value="PYP-like sensor domain (PAS domain)"/>
    <property type="match status" value="3"/>
</dbReference>
<sequence>MELPQASPASPPSMAPLRELSRLAALLRYEILDTPEEAVFDDFTELAAHICDTPIALISLVDDRRQWFKSRVGLEVSETPREISFCTHTILGEEIFEVPDALQDPRFRHNPLVVGDPHIRFYAGTPLTSPDGHNLGTLCVIDRKPRQLSAEQRDTLDRLGRQVIRLFEQHLLAHRYAEQAALQQAMLNSASSAVLVTRPDGIITSVNPTAERMLGYSEQDLIGHPLTSALFRPETLHRRAALLSSELQRPIEPNFAVLTAPLHRGRREMSEWRLRHQNGSDVPVLLGVTAIHDEQELLRGYLINAYDLAYQEQLQLRLQQIAAQVPGMLFQFHWRGNGSSCFPYVSEGVEQIYGLSPGQLAGSFAPIVGRVHALDRSALLYSIRKAAAELTPWHSEHRVDHPRKGLIWVEARATPLRQFDGSVLWHGFVTDITARKAEQLELDKQQEMNRRLLEALSEAVIACDAEGNLTLFNEKAKQWHGADAAPVSPPDWASHYQLYHADGITPLQPEEIPLRRALRGEHVIDHEMVLLSQGEPRHVLCNADPLYTSDGQLLGAVAVLHDITERKRIERLQREFISTVSHELRTPLTSITGALALVCSNVMGEVPAPMRELLEIAQQNSQRLSALIDDLLDMDKLHAGKMRFDLLRQPLQPQLELALRSNRSYAEQHGVVLQLGACPAATVNIDAMRLQQVLSNLLSNAAKFSPAGERVDLSATLSDGWVRVSVRDRGPGISADFCERVFQKFAQADSSDSRQQGGTGLGLAISKELIERMGGRIGFDSEPGQGACFWFELPCDGLAKESP</sequence>
<dbReference type="FunFam" id="3.30.565.10:FF:000006">
    <property type="entry name" value="Sensor histidine kinase WalK"/>
    <property type="match status" value="1"/>
</dbReference>
<evidence type="ECO:0000256" key="3">
    <source>
        <dbReference type="ARBA" id="ARBA00022553"/>
    </source>
</evidence>
<comment type="catalytic activity">
    <reaction evidence="1">
        <text>ATP + protein L-histidine = ADP + protein N-phospho-L-histidine.</text>
        <dbReference type="EC" id="2.7.13.3"/>
    </reaction>
</comment>
<keyword evidence="6" id="KW-0902">Two-component regulatory system</keyword>
<dbReference type="SMART" id="SM00388">
    <property type="entry name" value="HisKA"/>
    <property type="match status" value="1"/>
</dbReference>
<dbReference type="GO" id="GO:0000155">
    <property type="term" value="F:phosphorelay sensor kinase activity"/>
    <property type="evidence" value="ECO:0007669"/>
    <property type="project" value="InterPro"/>
</dbReference>
<dbReference type="Pfam" id="PF00989">
    <property type="entry name" value="PAS"/>
    <property type="match status" value="1"/>
</dbReference>
<dbReference type="PRINTS" id="PR00344">
    <property type="entry name" value="BCTRLSENSOR"/>
</dbReference>
<feature type="domain" description="PAS" evidence="9">
    <location>
        <begin position="179"/>
        <end position="250"/>
    </location>
</feature>
<dbReference type="EC" id="2.7.13.3" evidence="2"/>
<evidence type="ECO:0000256" key="1">
    <source>
        <dbReference type="ARBA" id="ARBA00000085"/>
    </source>
</evidence>
<keyword evidence="5 11" id="KW-0418">Kinase</keyword>
<dbReference type="InterPro" id="IPR000700">
    <property type="entry name" value="PAS-assoc_C"/>
</dbReference>
<dbReference type="SMART" id="SM00387">
    <property type="entry name" value="HATPase_c"/>
    <property type="match status" value="1"/>
</dbReference>
<dbReference type="InterPro" id="IPR036097">
    <property type="entry name" value="HisK_dim/P_sf"/>
</dbReference>
<dbReference type="CDD" id="cd00082">
    <property type="entry name" value="HisKA"/>
    <property type="match status" value="1"/>
</dbReference>
<evidence type="ECO:0000313" key="11">
    <source>
        <dbReference type="EMBL" id="AHY44984.1"/>
    </source>
</evidence>
<gene>
    <name evidence="11" type="ORF">UIB01_21870</name>
</gene>
<dbReference type="InterPro" id="IPR004358">
    <property type="entry name" value="Sig_transdc_His_kin-like_C"/>
</dbReference>
<dbReference type="NCBIfam" id="TIGR00229">
    <property type="entry name" value="sensory_box"/>
    <property type="match status" value="3"/>
</dbReference>
<keyword evidence="4" id="KW-0808">Transferase</keyword>
<dbReference type="SUPFAM" id="SSF55874">
    <property type="entry name" value="ATPase domain of HSP90 chaperone/DNA topoisomerase II/histidine kinase"/>
    <property type="match status" value="1"/>
</dbReference>
<evidence type="ECO:0000256" key="2">
    <source>
        <dbReference type="ARBA" id="ARBA00012438"/>
    </source>
</evidence>
<dbReference type="InterPro" id="IPR013767">
    <property type="entry name" value="PAS_fold"/>
</dbReference>
<dbReference type="AlphaFoldDB" id="A0A023WYV1"/>
<dbReference type="InterPro" id="IPR000014">
    <property type="entry name" value="PAS"/>
</dbReference>
<dbReference type="InterPro" id="IPR029016">
    <property type="entry name" value="GAF-like_dom_sf"/>
</dbReference>
<dbReference type="Pfam" id="PF08447">
    <property type="entry name" value="PAS_3"/>
    <property type="match status" value="1"/>
</dbReference>
<dbReference type="EMBL" id="CP007509">
    <property type="protein sequence ID" value="AHY44984.1"/>
    <property type="molecule type" value="Genomic_DNA"/>
</dbReference>
<evidence type="ECO:0000259" key="9">
    <source>
        <dbReference type="PROSITE" id="PS50112"/>
    </source>
</evidence>
<dbReference type="InterPro" id="IPR035965">
    <property type="entry name" value="PAS-like_dom_sf"/>
</dbReference>
<dbReference type="Gene3D" id="3.30.565.10">
    <property type="entry name" value="Histidine kinase-like ATPase, C-terminal domain"/>
    <property type="match status" value="1"/>
</dbReference>
<keyword evidence="3" id="KW-0597">Phosphoprotein</keyword>
<dbReference type="PATRIC" id="fig|316.97.peg.4378"/>
<dbReference type="InterPro" id="IPR003661">
    <property type="entry name" value="HisK_dim/P_dom"/>
</dbReference>
<dbReference type="Pfam" id="PF08448">
    <property type="entry name" value="PAS_4"/>
    <property type="match status" value="1"/>
</dbReference>
<dbReference type="KEGG" id="pstu:UIB01_21870"/>
<feature type="domain" description="PAC" evidence="10">
    <location>
        <begin position="522"/>
        <end position="575"/>
    </location>
</feature>
<dbReference type="Gene3D" id="3.30.450.40">
    <property type="match status" value="1"/>
</dbReference>
<dbReference type="GO" id="GO:0006355">
    <property type="term" value="P:regulation of DNA-templated transcription"/>
    <property type="evidence" value="ECO:0007669"/>
    <property type="project" value="InterPro"/>
</dbReference>
<dbReference type="InterPro" id="IPR036890">
    <property type="entry name" value="HATPase_C_sf"/>
</dbReference>
<dbReference type="InterPro" id="IPR013655">
    <property type="entry name" value="PAS_fold_3"/>
</dbReference>
<feature type="domain" description="Histidine kinase" evidence="8">
    <location>
        <begin position="579"/>
        <end position="797"/>
    </location>
</feature>
<dbReference type="GO" id="GO:0009927">
    <property type="term" value="F:histidine phosphotransfer kinase activity"/>
    <property type="evidence" value="ECO:0007669"/>
    <property type="project" value="TreeGrafter"/>
</dbReference>
<dbReference type="InterPro" id="IPR003018">
    <property type="entry name" value="GAF"/>
</dbReference>
<dbReference type="SMART" id="SM00086">
    <property type="entry name" value="PAC"/>
    <property type="match status" value="3"/>
</dbReference>
<evidence type="ECO:0000256" key="4">
    <source>
        <dbReference type="ARBA" id="ARBA00022679"/>
    </source>
</evidence>
<feature type="domain" description="PAS" evidence="9">
    <location>
        <begin position="445"/>
        <end position="521"/>
    </location>
</feature>
<evidence type="ECO:0000256" key="6">
    <source>
        <dbReference type="ARBA" id="ARBA00023012"/>
    </source>
</evidence>
<dbReference type="Pfam" id="PF02518">
    <property type="entry name" value="HATPase_c"/>
    <property type="match status" value="1"/>
</dbReference>
<dbReference type="OrthoDB" id="9812358at2"/>
<evidence type="ECO:0000259" key="8">
    <source>
        <dbReference type="PROSITE" id="PS50109"/>
    </source>
</evidence>
<name>A0A023WYV1_STUST</name>
<dbReference type="PANTHER" id="PTHR43047:SF72">
    <property type="entry name" value="OSMOSENSING HISTIDINE PROTEIN KINASE SLN1"/>
    <property type="match status" value="1"/>
</dbReference>
<dbReference type="InterPro" id="IPR003594">
    <property type="entry name" value="HATPase_dom"/>
</dbReference>
<dbReference type="GO" id="GO:0005886">
    <property type="term" value="C:plasma membrane"/>
    <property type="evidence" value="ECO:0007669"/>
    <property type="project" value="UniProtKB-ARBA"/>
</dbReference>
<feature type="domain" description="PAC" evidence="10">
    <location>
        <begin position="268"/>
        <end position="320"/>
    </location>
</feature>
<accession>A0A023WYV1</accession>
<dbReference type="InterPro" id="IPR001610">
    <property type="entry name" value="PAC"/>
</dbReference>
<reference evidence="11 12" key="1">
    <citation type="submission" date="2014-03" db="EMBL/GenBank/DDBJ databases">
        <title>Complete genome sequence of Pseudomonas stutzeri 19SMN4.</title>
        <authorList>
            <person name="Brunet-Galmes I."/>
            <person name="Nogales B."/>
            <person name="Busquets A."/>
            <person name="Pena A."/>
            <person name="Gomila M."/>
            <person name="Garcia-Valdes E."/>
            <person name="Lalucat J."/>
            <person name="Bennasar A."/>
            <person name="Bosch R."/>
        </authorList>
    </citation>
    <scope>NUCLEOTIDE SEQUENCE [LARGE SCALE GENOMIC DNA]</scope>
    <source>
        <strain evidence="11 12">19SMN4</strain>
    </source>
</reference>
<dbReference type="SMART" id="SM00091">
    <property type="entry name" value="PAS"/>
    <property type="match status" value="3"/>
</dbReference>
<dbReference type="SUPFAM" id="SSF55781">
    <property type="entry name" value="GAF domain-like"/>
    <property type="match status" value="1"/>
</dbReference>
<dbReference type="Proteomes" id="UP000025238">
    <property type="component" value="Chromosome"/>
</dbReference>
<dbReference type="SUPFAM" id="SSF47384">
    <property type="entry name" value="Homodimeric domain of signal transducing histidine kinase"/>
    <property type="match status" value="1"/>
</dbReference>
<dbReference type="FunFam" id="1.10.287.130:FF:000001">
    <property type="entry name" value="Two-component sensor histidine kinase"/>
    <property type="match status" value="1"/>
</dbReference>
<dbReference type="InterPro" id="IPR005467">
    <property type="entry name" value="His_kinase_dom"/>
</dbReference>
<proteinExistence type="predicted"/>
<evidence type="ECO:0000313" key="12">
    <source>
        <dbReference type="Proteomes" id="UP000025238"/>
    </source>
</evidence>
<feature type="domain" description="PAC" evidence="10">
    <location>
        <begin position="393"/>
        <end position="444"/>
    </location>
</feature>
<dbReference type="Pfam" id="PF00512">
    <property type="entry name" value="HisKA"/>
    <property type="match status" value="1"/>
</dbReference>
<keyword evidence="7" id="KW-0472">Membrane</keyword>
<dbReference type="SMART" id="SM00065">
    <property type="entry name" value="GAF"/>
    <property type="match status" value="1"/>
</dbReference>
<evidence type="ECO:0000256" key="5">
    <source>
        <dbReference type="ARBA" id="ARBA00022777"/>
    </source>
</evidence>
<dbReference type="CDD" id="cd16922">
    <property type="entry name" value="HATPase_EvgS-ArcB-TorS-like"/>
    <property type="match status" value="1"/>
</dbReference>
<dbReference type="CDD" id="cd00130">
    <property type="entry name" value="PAS"/>
    <property type="match status" value="2"/>
</dbReference>
<organism evidence="11 12">
    <name type="scientific">Stutzerimonas stutzeri</name>
    <name type="common">Pseudomonas stutzeri</name>
    <dbReference type="NCBI Taxonomy" id="316"/>
    <lineage>
        <taxon>Bacteria</taxon>
        <taxon>Pseudomonadati</taxon>
        <taxon>Pseudomonadota</taxon>
        <taxon>Gammaproteobacteria</taxon>
        <taxon>Pseudomonadales</taxon>
        <taxon>Pseudomonadaceae</taxon>
        <taxon>Stutzerimonas</taxon>
    </lineage>
</organism>
<dbReference type="InterPro" id="IPR013656">
    <property type="entry name" value="PAS_4"/>
</dbReference>
<evidence type="ECO:0000259" key="10">
    <source>
        <dbReference type="PROSITE" id="PS50113"/>
    </source>
</evidence>